<gene>
    <name evidence="4" type="ORF">ABGV49_02030</name>
</gene>
<evidence type="ECO:0000313" key="5">
    <source>
        <dbReference type="Proteomes" id="UP001455709"/>
    </source>
</evidence>
<comment type="subunit">
    <text evidence="2">Homodimer.</text>
</comment>
<evidence type="ECO:0000256" key="2">
    <source>
        <dbReference type="HAMAP-Rule" id="MF_00274"/>
    </source>
</evidence>
<dbReference type="InterPro" id="IPR004401">
    <property type="entry name" value="YbaB/EbfC"/>
</dbReference>
<dbReference type="InterPro" id="IPR036894">
    <property type="entry name" value="YbaB-like_sf"/>
</dbReference>
<accession>A0ABV0FB67</accession>
<protein>
    <recommendedName>
        <fullName evidence="2">Nucleoid-associated protein ABGV49_02030</fullName>
    </recommendedName>
</protein>
<sequence length="108" mass="11735">MFGKAGIAGLMKQAQQMQENMKKAQEELALVEVEGQSGAGMVKVLMTCSHDVKRVAIDDSVLDDKEMLEDLIAAAFNDAVRKVESTTQERMSGFTNGLNLPAGMKLPF</sequence>
<comment type="subcellular location">
    <subcellularLocation>
        <location evidence="2">Cytoplasm</location>
        <location evidence="2">Nucleoid</location>
    </subcellularLocation>
</comment>
<proteinExistence type="inferred from homology"/>
<dbReference type="Gene3D" id="3.30.1310.10">
    <property type="entry name" value="Nucleoid-associated protein YbaB-like domain"/>
    <property type="match status" value="1"/>
</dbReference>
<dbReference type="PANTHER" id="PTHR33449">
    <property type="entry name" value="NUCLEOID-ASSOCIATED PROTEIN YBAB"/>
    <property type="match status" value="1"/>
</dbReference>
<keyword evidence="3" id="KW-0175">Coiled coil</keyword>
<dbReference type="RefSeq" id="WP_046157513.1">
    <property type="nucleotide sequence ID" value="NZ_CP022344.1"/>
</dbReference>
<dbReference type="PANTHER" id="PTHR33449:SF1">
    <property type="entry name" value="NUCLEOID-ASSOCIATED PROTEIN YBAB"/>
    <property type="match status" value="1"/>
</dbReference>
<comment type="function">
    <text evidence="2">Binds to DNA and alters its conformation. May be involved in regulation of gene expression, nucleoid organization and DNA protection.</text>
</comment>
<comment type="caution">
    <text evidence="4">The sequence shown here is derived from an EMBL/GenBank/DDBJ whole genome shotgun (WGS) entry which is preliminary data.</text>
</comment>
<name>A0ABV0FB67_9NEIS</name>
<evidence type="ECO:0000256" key="3">
    <source>
        <dbReference type="SAM" id="Coils"/>
    </source>
</evidence>
<dbReference type="Proteomes" id="UP001455709">
    <property type="component" value="Unassembled WGS sequence"/>
</dbReference>
<keyword evidence="2" id="KW-0963">Cytoplasm</keyword>
<dbReference type="GeneID" id="97480183"/>
<dbReference type="EMBL" id="JBDOJC010000001">
    <property type="protein sequence ID" value="MEO2215842.1"/>
    <property type="molecule type" value="Genomic_DNA"/>
</dbReference>
<dbReference type="HAMAP" id="MF_00274">
    <property type="entry name" value="DNA_YbaB_EbfC"/>
    <property type="match status" value="1"/>
</dbReference>
<evidence type="ECO:0000256" key="1">
    <source>
        <dbReference type="ARBA" id="ARBA00023125"/>
    </source>
</evidence>
<feature type="coiled-coil region" evidence="3">
    <location>
        <begin position="7"/>
        <end position="34"/>
    </location>
</feature>
<dbReference type="PIRSF" id="PIRSF004555">
    <property type="entry name" value="UCP004555"/>
    <property type="match status" value="1"/>
</dbReference>
<comment type="similarity">
    <text evidence="2">Belongs to the YbaB/EbfC family.</text>
</comment>
<evidence type="ECO:0000313" key="4">
    <source>
        <dbReference type="EMBL" id="MEO2215842.1"/>
    </source>
</evidence>
<dbReference type="NCBIfam" id="TIGR00103">
    <property type="entry name" value="DNA_YbaB_EbfC"/>
    <property type="match status" value="1"/>
</dbReference>
<organism evidence="4 5">
    <name type="scientific">Chromobacterium vaccinii</name>
    <dbReference type="NCBI Taxonomy" id="1108595"/>
    <lineage>
        <taxon>Bacteria</taxon>
        <taxon>Pseudomonadati</taxon>
        <taxon>Pseudomonadota</taxon>
        <taxon>Betaproteobacteria</taxon>
        <taxon>Neisseriales</taxon>
        <taxon>Chromobacteriaceae</taxon>
        <taxon>Chromobacterium</taxon>
    </lineage>
</organism>
<keyword evidence="5" id="KW-1185">Reference proteome</keyword>
<dbReference type="SUPFAM" id="SSF82607">
    <property type="entry name" value="YbaB-like"/>
    <property type="match status" value="1"/>
</dbReference>
<dbReference type="Pfam" id="PF02575">
    <property type="entry name" value="YbaB_DNA_bd"/>
    <property type="match status" value="1"/>
</dbReference>
<keyword evidence="1 2" id="KW-0238">DNA-binding</keyword>
<reference evidence="4 5" key="1">
    <citation type="submission" date="2024-05" db="EMBL/GenBank/DDBJ databases">
        <authorList>
            <person name="De Oliveira J.P."/>
            <person name="Noriler S.A."/>
            <person name="De Oliveira A.G."/>
            <person name="Sipoli D.S."/>
        </authorList>
    </citation>
    <scope>NUCLEOTIDE SEQUENCE [LARGE SCALE GENOMIC DNA]</scope>
    <source>
        <strain evidence="4 5">LABIM189</strain>
    </source>
</reference>